<dbReference type="AlphaFoldDB" id="X8CPN2"/>
<sequence length="58" mass="6737">MDNRHRRDEDNEENDPGRCRAHSEPLGEQQGATHVERNEDGKHQTDRVLVVHSRSTSF</sequence>
<evidence type="ECO:0000313" key="3">
    <source>
        <dbReference type="Proteomes" id="UP000020825"/>
    </source>
</evidence>
<feature type="compositionally biased region" description="Basic and acidic residues" evidence="1">
    <location>
        <begin position="34"/>
        <end position="46"/>
    </location>
</feature>
<evidence type="ECO:0000256" key="1">
    <source>
        <dbReference type="SAM" id="MobiDB-lite"/>
    </source>
</evidence>
<feature type="compositionally biased region" description="Basic and acidic residues" evidence="1">
    <location>
        <begin position="1"/>
        <end position="25"/>
    </location>
</feature>
<dbReference type="EMBL" id="JAOG01000001">
    <property type="protein sequence ID" value="EUA57786.1"/>
    <property type="molecule type" value="Genomic_DNA"/>
</dbReference>
<gene>
    <name evidence="2" type="ORF">I550_0916</name>
</gene>
<organism evidence="2 3">
    <name type="scientific">Mycobacterium intracellulare 1956</name>
    <dbReference type="NCBI Taxonomy" id="1299331"/>
    <lineage>
        <taxon>Bacteria</taxon>
        <taxon>Bacillati</taxon>
        <taxon>Actinomycetota</taxon>
        <taxon>Actinomycetes</taxon>
        <taxon>Mycobacteriales</taxon>
        <taxon>Mycobacteriaceae</taxon>
        <taxon>Mycobacterium</taxon>
        <taxon>Mycobacterium avium complex (MAC)</taxon>
    </lineage>
</organism>
<evidence type="ECO:0000313" key="2">
    <source>
        <dbReference type="EMBL" id="EUA57786.1"/>
    </source>
</evidence>
<feature type="region of interest" description="Disordered" evidence="1">
    <location>
        <begin position="1"/>
        <end position="58"/>
    </location>
</feature>
<accession>X8CPN2</accession>
<proteinExistence type="predicted"/>
<name>X8CPN2_MYCIT</name>
<protein>
    <submittedName>
        <fullName evidence="2">Uncharacterized protein</fullName>
    </submittedName>
</protein>
<reference evidence="2 3" key="1">
    <citation type="submission" date="2013-12" db="EMBL/GenBank/DDBJ databases">
        <authorList>
            <person name="Zelazny A."/>
            <person name="Olivier K."/>
            <person name="Holland S."/>
            <person name="Lenaerts A."/>
            <person name="Ordway D."/>
            <person name="DeGroote M.A."/>
            <person name="Parker T."/>
            <person name="Sizemore C."/>
            <person name="Tallon L.J."/>
            <person name="Sadzewicz L.K."/>
            <person name="Sengamalay N."/>
            <person name="Fraser C.M."/>
            <person name="Hine E."/>
            <person name="Shefchek K.A."/>
            <person name="Das S.P."/>
            <person name="Tettelin H."/>
        </authorList>
    </citation>
    <scope>NUCLEOTIDE SEQUENCE [LARGE SCALE GENOMIC DNA]</scope>
    <source>
        <strain evidence="2 3">1956</strain>
    </source>
</reference>
<dbReference type="Proteomes" id="UP000020825">
    <property type="component" value="Unassembled WGS sequence"/>
</dbReference>
<comment type="caution">
    <text evidence="2">The sequence shown here is derived from an EMBL/GenBank/DDBJ whole genome shotgun (WGS) entry which is preliminary data.</text>
</comment>